<evidence type="ECO:0000313" key="1">
    <source>
        <dbReference type="EMBL" id="MBM6738953.1"/>
    </source>
</evidence>
<dbReference type="Pfam" id="PF13289">
    <property type="entry name" value="SIR2_2"/>
    <property type="match status" value="1"/>
</dbReference>
<reference evidence="1 2" key="1">
    <citation type="journal article" date="2021" name="Sci. Rep.">
        <title>The distribution of antibiotic resistance genes in chicken gut microbiota commensals.</title>
        <authorList>
            <person name="Juricova H."/>
            <person name="Matiasovicova J."/>
            <person name="Kubasova T."/>
            <person name="Cejkova D."/>
            <person name="Rychlik I."/>
        </authorList>
    </citation>
    <scope>NUCLEOTIDE SEQUENCE [LARGE SCALE GENOMIC DNA]</scope>
    <source>
        <strain evidence="1 2">An773</strain>
    </source>
</reference>
<comment type="caution">
    <text evidence="1">The sequence shown here is derived from an EMBL/GenBank/DDBJ whole genome shotgun (WGS) entry which is preliminary data.</text>
</comment>
<keyword evidence="2" id="KW-1185">Reference proteome</keyword>
<dbReference type="EMBL" id="JACLYY010000014">
    <property type="protein sequence ID" value="MBM6738953.1"/>
    <property type="molecule type" value="Genomic_DNA"/>
</dbReference>
<evidence type="ECO:0000313" key="2">
    <source>
        <dbReference type="Proteomes" id="UP000716906"/>
    </source>
</evidence>
<dbReference type="Proteomes" id="UP000716906">
    <property type="component" value="Unassembled WGS sequence"/>
</dbReference>
<accession>A0ABS2EBF4</accession>
<name>A0ABS2EBF4_9FIRM</name>
<sequence>MIDWPEYLIEAIARRKSVLFLGSGISANSCNDAGKHPLTWEAFLRDILAKRSAKLAGQKDVIEQMLKLKDYLTACEIIVETLGDNDFGELAANEFRRPGYKPSDIHEAVYRLDSRLVLTPNIDKIYEQYAMNESRSTVVVKSYYEDDIAKYLRTDDFLIIRVHGYVDDVSKIIFTHRQYSEARCKYASFYRMLDALMLTHTFIFLGCGISDPDIQLILENMNFLYPGCLPHYFVAAKDTYSKEIELSMLHNRNLELLTYDNPDGTHKQLLNELKELINKVEEKREEISVKGIW</sequence>
<dbReference type="RefSeq" id="WP_205156274.1">
    <property type="nucleotide sequence ID" value="NZ_JACLYY010000014.1"/>
</dbReference>
<proteinExistence type="predicted"/>
<organism evidence="1 2">
    <name type="scientific">Faecalicatena fissicatena</name>
    <dbReference type="NCBI Taxonomy" id="290055"/>
    <lineage>
        <taxon>Bacteria</taxon>
        <taxon>Bacillati</taxon>
        <taxon>Bacillota</taxon>
        <taxon>Clostridia</taxon>
        <taxon>Lachnospirales</taxon>
        <taxon>Lachnospiraceae</taxon>
        <taxon>Faecalicatena</taxon>
    </lineage>
</organism>
<gene>
    <name evidence="1" type="ORF">H7U36_12735</name>
</gene>
<protein>
    <submittedName>
        <fullName evidence="1">SIR2 family protein</fullName>
    </submittedName>
</protein>